<evidence type="ECO:0000313" key="3">
    <source>
        <dbReference type="Proteomes" id="UP000279236"/>
    </source>
</evidence>
<comment type="caution">
    <text evidence="2">The sequence shown here is derived from an EMBL/GenBank/DDBJ whole genome shotgun (WGS) entry which is preliminary data.</text>
</comment>
<dbReference type="EMBL" id="RSCE01000009">
    <property type="protein sequence ID" value="RSH79652.1"/>
    <property type="molecule type" value="Genomic_DNA"/>
</dbReference>
<sequence>MCSPPLTVATTASTTTSVIDLKHPPHLPGNLSVIASQLLALFIGKTFATPQYVVDLIHLCSDLQTFPSDIWYILRKYISKDPVTTDIFVAYRDHAAGFEGEVDYILVAEKDAVLRRLVSSGILADPDLGQGAIITGRGQPDHTTKELFCRLALDFPSAAVLGLFDADPWGLTILTVCKHGSRKSRQGPVLLWCPRLRWIGIKHSECLHQRISPELFAPLSPTGIAIVQNMLLNPDTDVELLPELALMRVMGGACIEAAYSTGDDRRFIDYVRGKIREARNL</sequence>
<dbReference type="AlphaFoldDB" id="A0A427XLK0"/>
<dbReference type="CDD" id="cd00223">
    <property type="entry name" value="TOPRIM_TopoIIB_SPO"/>
    <property type="match status" value="1"/>
</dbReference>
<keyword evidence="3" id="KW-1185">Reference proteome</keyword>
<dbReference type="InterPro" id="IPR036078">
    <property type="entry name" value="Spo11/TopoVI_A_sf"/>
</dbReference>
<dbReference type="STRING" id="105984.A0A427XLK0"/>
<dbReference type="Pfam" id="PF21180">
    <property type="entry name" value="TOP6A-Spo11_Toprim"/>
    <property type="match status" value="1"/>
</dbReference>
<dbReference type="PANTHER" id="PTHR10848:SF0">
    <property type="entry name" value="MEIOTIC RECOMBINATION PROTEIN SPO11"/>
    <property type="match status" value="1"/>
</dbReference>
<proteinExistence type="predicted"/>
<dbReference type="GeneID" id="39593847"/>
<dbReference type="OrthoDB" id="521512at2759"/>
<dbReference type="RefSeq" id="XP_028474761.1">
    <property type="nucleotide sequence ID" value="XM_028624593.1"/>
</dbReference>
<dbReference type="GO" id="GO:0000228">
    <property type="term" value="C:nuclear chromosome"/>
    <property type="evidence" value="ECO:0007669"/>
    <property type="project" value="TreeGrafter"/>
</dbReference>
<dbReference type="GO" id="GO:0003677">
    <property type="term" value="F:DNA binding"/>
    <property type="evidence" value="ECO:0007669"/>
    <property type="project" value="InterPro"/>
</dbReference>
<dbReference type="SUPFAM" id="SSF56726">
    <property type="entry name" value="DNA topoisomerase IV, alpha subunit"/>
    <property type="match status" value="1"/>
</dbReference>
<evidence type="ECO:0000313" key="2">
    <source>
        <dbReference type="EMBL" id="RSH79652.1"/>
    </source>
</evidence>
<dbReference type="InterPro" id="IPR034136">
    <property type="entry name" value="TOPRIM_Topo6A/Spo11"/>
</dbReference>
<dbReference type="PRINTS" id="PR01550">
    <property type="entry name" value="TOP6AFAMILY"/>
</dbReference>
<dbReference type="GO" id="GO:0042138">
    <property type="term" value="P:meiotic DNA double-strand break formation"/>
    <property type="evidence" value="ECO:0007669"/>
    <property type="project" value="TreeGrafter"/>
</dbReference>
<reference evidence="2 3" key="1">
    <citation type="submission" date="2018-11" db="EMBL/GenBank/DDBJ databases">
        <title>Genome sequence of Apiotrichum porosum DSM 27194.</title>
        <authorList>
            <person name="Aliyu H."/>
            <person name="Gorte O."/>
            <person name="Ochsenreither K."/>
        </authorList>
    </citation>
    <scope>NUCLEOTIDE SEQUENCE [LARGE SCALE GENOMIC DNA]</scope>
    <source>
        <strain evidence="2 3">DSM 27194</strain>
    </source>
</reference>
<dbReference type="PANTHER" id="PTHR10848">
    <property type="entry name" value="MEIOTIC RECOMBINATION PROTEIN SPO11"/>
    <property type="match status" value="1"/>
</dbReference>
<accession>A0A427XLK0</accession>
<dbReference type="GO" id="GO:0000706">
    <property type="term" value="P:meiotic DNA double-strand break processing"/>
    <property type="evidence" value="ECO:0007669"/>
    <property type="project" value="TreeGrafter"/>
</dbReference>
<dbReference type="Proteomes" id="UP000279236">
    <property type="component" value="Unassembled WGS sequence"/>
</dbReference>
<feature type="domain" description="Topoisomerase 6 subunit A/Spo11 TOPRIM" evidence="1">
    <location>
        <begin position="104"/>
        <end position="250"/>
    </location>
</feature>
<dbReference type="GO" id="GO:0003918">
    <property type="term" value="F:DNA topoisomerase type II (double strand cut, ATP-hydrolyzing) activity"/>
    <property type="evidence" value="ECO:0007669"/>
    <property type="project" value="InterPro"/>
</dbReference>
<name>A0A427XLK0_9TREE</name>
<organism evidence="2 3">
    <name type="scientific">Apiotrichum porosum</name>
    <dbReference type="NCBI Taxonomy" id="105984"/>
    <lineage>
        <taxon>Eukaryota</taxon>
        <taxon>Fungi</taxon>
        <taxon>Dikarya</taxon>
        <taxon>Basidiomycota</taxon>
        <taxon>Agaricomycotina</taxon>
        <taxon>Tremellomycetes</taxon>
        <taxon>Trichosporonales</taxon>
        <taxon>Trichosporonaceae</taxon>
        <taxon>Apiotrichum</taxon>
    </lineage>
</organism>
<gene>
    <name evidence="2" type="primary">SPO11_3</name>
    <name evidence="2" type="ORF">EHS24_009304</name>
</gene>
<dbReference type="Gene3D" id="3.40.1360.10">
    <property type="match status" value="1"/>
</dbReference>
<dbReference type="InterPro" id="IPR002815">
    <property type="entry name" value="Spo11/TopoVI_A"/>
</dbReference>
<evidence type="ECO:0000259" key="1">
    <source>
        <dbReference type="Pfam" id="PF21180"/>
    </source>
</evidence>
<protein>
    <submittedName>
        <fullName evidence="2">Endodeoxyribonuclease</fullName>
    </submittedName>
</protein>
<dbReference type="GO" id="GO:0007131">
    <property type="term" value="P:reciprocal meiotic recombination"/>
    <property type="evidence" value="ECO:0007669"/>
    <property type="project" value="TreeGrafter"/>
</dbReference>